<keyword evidence="3" id="KW-1185">Reference proteome</keyword>
<dbReference type="InterPro" id="IPR023753">
    <property type="entry name" value="FAD/NAD-binding_dom"/>
</dbReference>
<accession>A0AA39CNP4</accession>
<sequence length="420" mass="46329">MFPKLFFILKLFGFTFSLIGQRLSLVISGKLHRLTYTASSNPKNVVVIGGSFAGYFLAQRLAGSLPSGYRVILVERHSHFHFTWNFPRSTVIHGQEQKAFIPYPAKPRNSPEGSYEFKQGSAVAIEDDKVRLENGEVIGYEYLALATGSQKRYPPTLEANEKGECTEFFAQQQERIKTAKSIIIVGGGAAGVEVAGDIKSRYPEKNVTLVHSREHLLNSFGEKLHVRAKTALEELGVELYLGERVVTGLDLEGPGKVALRGGKVLQCDFLIKCTGQVPDSHLLRSFSPSSIAPSGAILVEKTLQIRNAPSPRIFALGDVIDIPGPKQGRPATMQGFLVAENIVRNIQGKPMVEYTPSILDRSIELTLGLGKNVMYISDGTNQMAFTKKMKDESMHAAQAWRFMDAKPFHDPQPLEAKLQA</sequence>
<dbReference type="PRINTS" id="PR00368">
    <property type="entry name" value="FADPNR"/>
</dbReference>
<dbReference type="EMBL" id="JAPDRK010000003">
    <property type="protein sequence ID" value="KAJ9614435.1"/>
    <property type="molecule type" value="Genomic_DNA"/>
</dbReference>
<dbReference type="GO" id="GO:0005737">
    <property type="term" value="C:cytoplasm"/>
    <property type="evidence" value="ECO:0007669"/>
    <property type="project" value="TreeGrafter"/>
</dbReference>
<dbReference type="Pfam" id="PF07992">
    <property type="entry name" value="Pyr_redox_2"/>
    <property type="match status" value="1"/>
</dbReference>
<dbReference type="Gene3D" id="3.50.50.100">
    <property type="match status" value="1"/>
</dbReference>
<comment type="caution">
    <text evidence="2">The sequence shown here is derived from an EMBL/GenBank/DDBJ whole genome shotgun (WGS) entry which is preliminary data.</text>
</comment>
<organism evidence="2 3">
    <name type="scientific">Cladophialophora chaetospira</name>
    <dbReference type="NCBI Taxonomy" id="386627"/>
    <lineage>
        <taxon>Eukaryota</taxon>
        <taxon>Fungi</taxon>
        <taxon>Dikarya</taxon>
        <taxon>Ascomycota</taxon>
        <taxon>Pezizomycotina</taxon>
        <taxon>Eurotiomycetes</taxon>
        <taxon>Chaetothyriomycetidae</taxon>
        <taxon>Chaetothyriales</taxon>
        <taxon>Herpotrichiellaceae</taxon>
        <taxon>Cladophialophora</taxon>
    </lineage>
</organism>
<dbReference type="PRINTS" id="PR00469">
    <property type="entry name" value="PNDRDTASEII"/>
</dbReference>
<dbReference type="SUPFAM" id="SSF51905">
    <property type="entry name" value="FAD/NAD(P)-binding domain"/>
    <property type="match status" value="1"/>
</dbReference>
<evidence type="ECO:0000313" key="2">
    <source>
        <dbReference type="EMBL" id="KAJ9614435.1"/>
    </source>
</evidence>
<dbReference type="Proteomes" id="UP001172673">
    <property type="component" value="Unassembled WGS sequence"/>
</dbReference>
<feature type="domain" description="FAD/NAD(P)-binding" evidence="1">
    <location>
        <begin position="44"/>
        <end position="335"/>
    </location>
</feature>
<evidence type="ECO:0000313" key="3">
    <source>
        <dbReference type="Proteomes" id="UP001172673"/>
    </source>
</evidence>
<dbReference type="PANTHER" id="PTHR43735">
    <property type="entry name" value="APOPTOSIS-INDUCING FACTOR 1"/>
    <property type="match status" value="1"/>
</dbReference>
<gene>
    <name evidence="2" type="ORF">H2200_002571</name>
</gene>
<evidence type="ECO:0000259" key="1">
    <source>
        <dbReference type="Pfam" id="PF07992"/>
    </source>
</evidence>
<proteinExistence type="predicted"/>
<name>A0AA39CNP4_9EURO</name>
<protein>
    <recommendedName>
        <fullName evidence="1">FAD/NAD(P)-binding domain-containing protein</fullName>
    </recommendedName>
</protein>
<dbReference type="InterPro" id="IPR036188">
    <property type="entry name" value="FAD/NAD-bd_sf"/>
</dbReference>
<reference evidence="2" key="1">
    <citation type="submission" date="2022-10" db="EMBL/GenBank/DDBJ databases">
        <title>Culturing micro-colonial fungi from biological soil crusts in the Mojave desert and describing Neophaeococcomyces mojavensis, and introducing the new genera and species Taxawa tesnikishii.</title>
        <authorList>
            <person name="Kurbessoian T."/>
            <person name="Stajich J.E."/>
        </authorList>
    </citation>
    <scope>NUCLEOTIDE SEQUENCE</scope>
    <source>
        <strain evidence="2">TK_41</strain>
    </source>
</reference>
<dbReference type="PANTHER" id="PTHR43735:SF5">
    <property type="entry name" value="FAD_NAD(P)-BINDING DOMAIN-CONTAINING PROTEIN"/>
    <property type="match status" value="1"/>
</dbReference>
<dbReference type="AlphaFoldDB" id="A0AA39CNP4"/>
<dbReference type="GO" id="GO:0050660">
    <property type="term" value="F:flavin adenine dinucleotide binding"/>
    <property type="evidence" value="ECO:0007669"/>
    <property type="project" value="TreeGrafter"/>
</dbReference>
<dbReference type="GO" id="GO:0004174">
    <property type="term" value="F:electron-transferring-flavoprotein dehydrogenase activity"/>
    <property type="evidence" value="ECO:0007669"/>
    <property type="project" value="TreeGrafter"/>
</dbReference>